<comment type="caution">
    <text evidence="13">The sequence shown here is derived from an EMBL/GenBank/DDBJ whole genome shotgun (WGS) entry which is preliminary data.</text>
</comment>
<evidence type="ECO:0000256" key="11">
    <source>
        <dbReference type="SAM" id="MobiDB-lite"/>
    </source>
</evidence>
<name>A0ABR2ZMC9_9AGAR</name>
<dbReference type="InterPro" id="IPR018108">
    <property type="entry name" value="MCP_transmembrane"/>
</dbReference>
<gene>
    <name evidence="13" type="ORF">AAF712_010929</name>
</gene>
<evidence type="ECO:0000256" key="8">
    <source>
        <dbReference type="ARBA" id="ARBA00023136"/>
    </source>
</evidence>
<evidence type="ECO:0000256" key="9">
    <source>
        <dbReference type="PROSITE-ProRule" id="PRU00282"/>
    </source>
</evidence>
<dbReference type="SUPFAM" id="SSF103506">
    <property type="entry name" value="Mitochondrial carrier"/>
    <property type="match status" value="1"/>
</dbReference>
<evidence type="ECO:0000313" key="14">
    <source>
        <dbReference type="Proteomes" id="UP001437256"/>
    </source>
</evidence>
<evidence type="ECO:0000256" key="12">
    <source>
        <dbReference type="SAM" id="Phobius"/>
    </source>
</evidence>
<keyword evidence="8 9" id="KW-0472">Membrane</keyword>
<dbReference type="PANTHER" id="PTHR45624">
    <property type="entry name" value="MITOCHONDRIAL BASIC AMINO ACIDS TRANSPORTER-RELATED"/>
    <property type="match status" value="1"/>
</dbReference>
<dbReference type="EMBL" id="JBBXMP010000112">
    <property type="protein sequence ID" value="KAL0062176.1"/>
    <property type="molecule type" value="Genomic_DNA"/>
</dbReference>
<evidence type="ECO:0000256" key="1">
    <source>
        <dbReference type="ARBA" id="ARBA00004225"/>
    </source>
</evidence>
<dbReference type="PANTHER" id="PTHR45624:SF10">
    <property type="entry name" value="SLC (SOLUTE CARRIER) HOMOLOG"/>
    <property type="match status" value="1"/>
</dbReference>
<keyword evidence="6 12" id="KW-1133">Transmembrane helix</keyword>
<feature type="region of interest" description="Disordered" evidence="11">
    <location>
        <begin position="244"/>
        <end position="265"/>
    </location>
</feature>
<comment type="subcellular location">
    <subcellularLocation>
        <location evidence="1">Mitochondrion membrane</location>
        <topology evidence="1">Multi-pass membrane protein</topology>
    </subcellularLocation>
</comment>
<evidence type="ECO:0000256" key="5">
    <source>
        <dbReference type="ARBA" id="ARBA00022737"/>
    </source>
</evidence>
<keyword evidence="14" id="KW-1185">Reference proteome</keyword>
<dbReference type="InterPro" id="IPR023395">
    <property type="entry name" value="MCP_dom_sf"/>
</dbReference>
<keyword evidence="3 10" id="KW-0813">Transport</keyword>
<evidence type="ECO:0008006" key="15">
    <source>
        <dbReference type="Google" id="ProtNLM"/>
    </source>
</evidence>
<dbReference type="Proteomes" id="UP001437256">
    <property type="component" value="Unassembled WGS sequence"/>
</dbReference>
<feature type="repeat" description="Solcar" evidence="9">
    <location>
        <begin position="54"/>
        <end position="147"/>
    </location>
</feature>
<accession>A0ABR2ZMC9</accession>
<evidence type="ECO:0000313" key="13">
    <source>
        <dbReference type="EMBL" id="KAL0062176.1"/>
    </source>
</evidence>
<evidence type="ECO:0000256" key="2">
    <source>
        <dbReference type="ARBA" id="ARBA00006375"/>
    </source>
</evidence>
<reference evidence="13 14" key="1">
    <citation type="submission" date="2024-05" db="EMBL/GenBank/DDBJ databases">
        <title>A draft genome resource for the thread blight pathogen Marasmius tenuissimus strain MS-2.</title>
        <authorList>
            <person name="Yulfo-Soto G.E."/>
            <person name="Baruah I.K."/>
            <person name="Amoako-Attah I."/>
            <person name="Bukari Y."/>
            <person name="Meinhardt L.W."/>
            <person name="Bailey B.A."/>
            <person name="Cohen S.P."/>
        </authorList>
    </citation>
    <scope>NUCLEOTIDE SEQUENCE [LARGE SCALE GENOMIC DNA]</scope>
    <source>
        <strain evidence="13 14">MS-2</strain>
    </source>
</reference>
<dbReference type="Gene3D" id="1.50.40.10">
    <property type="entry name" value="Mitochondrial carrier domain"/>
    <property type="match status" value="1"/>
</dbReference>
<dbReference type="PROSITE" id="PS50920">
    <property type="entry name" value="SOLCAR"/>
    <property type="match status" value="1"/>
</dbReference>
<comment type="similarity">
    <text evidence="2 10">Belongs to the mitochondrial carrier (TC 2.A.29) family.</text>
</comment>
<organism evidence="13 14">
    <name type="scientific">Marasmius tenuissimus</name>
    <dbReference type="NCBI Taxonomy" id="585030"/>
    <lineage>
        <taxon>Eukaryota</taxon>
        <taxon>Fungi</taxon>
        <taxon>Dikarya</taxon>
        <taxon>Basidiomycota</taxon>
        <taxon>Agaricomycotina</taxon>
        <taxon>Agaricomycetes</taxon>
        <taxon>Agaricomycetidae</taxon>
        <taxon>Agaricales</taxon>
        <taxon>Marasmiineae</taxon>
        <taxon>Marasmiaceae</taxon>
        <taxon>Marasmius</taxon>
    </lineage>
</organism>
<keyword evidence="4 9" id="KW-0812">Transmembrane</keyword>
<dbReference type="InterPro" id="IPR050567">
    <property type="entry name" value="Mitochondrial_Carrier"/>
</dbReference>
<protein>
    <recommendedName>
        <fullName evidence="15">Mitochondrial carrier protein</fullName>
    </recommendedName>
</protein>
<keyword evidence="5" id="KW-0677">Repeat</keyword>
<dbReference type="Pfam" id="PF00153">
    <property type="entry name" value="Mito_carr"/>
    <property type="match status" value="2"/>
</dbReference>
<keyword evidence="7" id="KW-0496">Mitochondrion</keyword>
<evidence type="ECO:0000256" key="4">
    <source>
        <dbReference type="ARBA" id="ARBA00022692"/>
    </source>
</evidence>
<evidence type="ECO:0000256" key="10">
    <source>
        <dbReference type="RuleBase" id="RU000488"/>
    </source>
</evidence>
<feature type="transmembrane region" description="Helical" evidence="12">
    <location>
        <begin position="182"/>
        <end position="201"/>
    </location>
</feature>
<sequence length="265" mass="28982">MLSIAREDKRLGIWGLFRGISSPIATAAPLNGLVFASYRFMLDVQRPSGEMQSEVEWTPDVGTDRVGWDGIVITTPTELIKIRQQMPSSSSFFNSSPSTLPTARQVATDIYKRHGIRGLYRGITATALRDLGFGSYFFAYEATCRYLPPLWGSLGSGVTERRRSETGALVHEMDHREGSESAGLGTLLVAGGVAGIAGWIFTFPMDVVKTRVQSHDGGYYLSTSTSTTAVVITLIHNTNTNIHTPSPFPEVSTKAKFPPPHQRDL</sequence>
<evidence type="ECO:0000256" key="3">
    <source>
        <dbReference type="ARBA" id="ARBA00022448"/>
    </source>
</evidence>
<evidence type="ECO:0000256" key="6">
    <source>
        <dbReference type="ARBA" id="ARBA00022989"/>
    </source>
</evidence>
<proteinExistence type="inferred from homology"/>
<evidence type="ECO:0000256" key="7">
    <source>
        <dbReference type="ARBA" id="ARBA00023128"/>
    </source>
</evidence>